<dbReference type="Proteomes" id="UP000424752">
    <property type="component" value="Chromosome"/>
</dbReference>
<evidence type="ECO:0000256" key="1">
    <source>
        <dbReference type="SAM" id="Phobius"/>
    </source>
</evidence>
<keyword evidence="1" id="KW-0472">Membrane</keyword>
<dbReference type="Pfam" id="PF06092">
    <property type="entry name" value="DUF943"/>
    <property type="match status" value="1"/>
</dbReference>
<evidence type="ECO:0000313" key="3">
    <source>
        <dbReference type="Proteomes" id="UP000424752"/>
    </source>
</evidence>
<dbReference type="AlphaFoldDB" id="A0A6I6EDH2"/>
<accession>A0A6I6EDH2</accession>
<organism evidence="2 3">
    <name type="scientific">Erwinia sorbitola</name>
    <dbReference type="NCBI Taxonomy" id="2681984"/>
    <lineage>
        <taxon>Bacteria</taxon>
        <taxon>Pseudomonadati</taxon>
        <taxon>Pseudomonadota</taxon>
        <taxon>Gammaproteobacteria</taxon>
        <taxon>Enterobacterales</taxon>
        <taxon>Erwiniaceae</taxon>
        <taxon>Erwinia</taxon>
    </lineage>
</organism>
<gene>
    <name evidence="2" type="ORF">GN242_00945</name>
</gene>
<dbReference type="KEGG" id="erwi:GN242_00945"/>
<proteinExistence type="predicted"/>
<feature type="transmembrane region" description="Helical" evidence="1">
    <location>
        <begin position="7"/>
        <end position="25"/>
    </location>
</feature>
<dbReference type="EMBL" id="CP046509">
    <property type="protein sequence ID" value="QGU85875.1"/>
    <property type="molecule type" value="Genomic_DNA"/>
</dbReference>
<reference evidence="2 3" key="1">
    <citation type="submission" date="2019-12" db="EMBL/GenBank/DDBJ databases">
        <title>Erwinia sp. nov., isolated from droppings of birds in the Qinghai-Tiebt plateau of China.</title>
        <authorList>
            <person name="Ge Y."/>
        </authorList>
    </citation>
    <scope>NUCLEOTIDE SEQUENCE [LARGE SCALE GENOMIC DNA]</scope>
    <source>
        <strain evidence="2 3">J780</strain>
    </source>
</reference>
<name>A0A6I6EDH2_9GAMM</name>
<sequence>MKLKYKITIFVLIFTGSALILYFYLLSLRPVEIVAVHRDDNYSSVLVRSFPFTDRGKINWWRKNEKMLREKYSVPSPGKDGSFSVTFWLFGDGYKELDKYDRLCFMEMKTRKNCIEKDATFSVSSSKNMGMMFRAYDGTYRLQKNGKIVKYVDDYKVRGVYPPD</sequence>
<protein>
    <submittedName>
        <fullName evidence="2">DUF943 family protein</fullName>
    </submittedName>
</protein>
<keyword evidence="1" id="KW-0812">Transmembrane</keyword>
<evidence type="ECO:0000313" key="2">
    <source>
        <dbReference type="EMBL" id="QGU85875.1"/>
    </source>
</evidence>
<dbReference type="RefSeq" id="WP_156286771.1">
    <property type="nucleotide sequence ID" value="NZ_CP046509.1"/>
</dbReference>
<keyword evidence="1" id="KW-1133">Transmembrane helix</keyword>
<dbReference type="InterPro" id="IPR010351">
    <property type="entry name" value="DUF943"/>
</dbReference>